<evidence type="ECO:0000313" key="4">
    <source>
        <dbReference type="Proteomes" id="UP001143328"/>
    </source>
</evidence>
<dbReference type="Gene3D" id="2.60.200.20">
    <property type="match status" value="1"/>
</dbReference>
<dbReference type="Pfam" id="PF00498">
    <property type="entry name" value="FHA"/>
    <property type="match status" value="1"/>
</dbReference>
<gene>
    <name evidence="3" type="primary">fha1</name>
    <name evidence="3" type="ORF">GCM10017655_14290</name>
</gene>
<protein>
    <submittedName>
        <fullName evidence="3">Phosphopeptide-binding protein</fullName>
    </submittedName>
</protein>
<dbReference type="InterPro" id="IPR000253">
    <property type="entry name" value="FHA_dom"/>
</dbReference>
<proteinExistence type="predicted"/>
<dbReference type="AlphaFoldDB" id="A0A9W6K400"/>
<evidence type="ECO:0000313" key="3">
    <source>
        <dbReference type="EMBL" id="GLK88367.1"/>
    </source>
</evidence>
<dbReference type="InterPro" id="IPR017735">
    <property type="entry name" value="T6SS_FHA"/>
</dbReference>
<dbReference type="NCBIfam" id="TIGR03354">
    <property type="entry name" value="VI_FHA"/>
    <property type="match status" value="2"/>
</dbReference>
<comment type="caution">
    <text evidence="3">The sequence shown here is derived from an EMBL/GenBank/DDBJ whole genome shotgun (WGS) entry which is preliminary data.</text>
</comment>
<dbReference type="PROSITE" id="PS50006">
    <property type="entry name" value="FHA_DOMAIN"/>
    <property type="match status" value="1"/>
</dbReference>
<accession>A0A9W6K400</accession>
<dbReference type="RefSeq" id="WP_271194591.1">
    <property type="nucleotide sequence ID" value="NZ_BSFN01000003.1"/>
</dbReference>
<dbReference type="SUPFAM" id="SSF49879">
    <property type="entry name" value="SMAD/FHA domain"/>
    <property type="match status" value="1"/>
</dbReference>
<name>A0A9W6K400_9PSED</name>
<feature type="region of interest" description="Disordered" evidence="1">
    <location>
        <begin position="193"/>
        <end position="214"/>
    </location>
</feature>
<dbReference type="CDD" id="cd00060">
    <property type="entry name" value="FHA"/>
    <property type="match status" value="1"/>
</dbReference>
<dbReference type="InterPro" id="IPR008984">
    <property type="entry name" value="SMAD_FHA_dom_sf"/>
</dbReference>
<dbReference type="InterPro" id="IPR046883">
    <property type="entry name" value="T6SS_FHA_C"/>
</dbReference>
<dbReference type="Proteomes" id="UP001143328">
    <property type="component" value="Unassembled WGS sequence"/>
</dbReference>
<dbReference type="Pfam" id="PF20232">
    <property type="entry name" value="T6SS_FHA_C"/>
    <property type="match status" value="1"/>
</dbReference>
<keyword evidence="4" id="KW-1185">Reference proteome</keyword>
<feature type="domain" description="FHA" evidence="2">
    <location>
        <begin position="28"/>
        <end position="78"/>
    </location>
</feature>
<reference evidence="3" key="2">
    <citation type="submission" date="2023-01" db="EMBL/GenBank/DDBJ databases">
        <authorList>
            <person name="Sun Q."/>
            <person name="Evtushenko L."/>
        </authorList>
    </citation>
    <scope>NUCLEOTIDE SEQUENCE</scope>
    <source>
        <strain evidence="3">VKM B-2935</strain>
    </source>
</reference>
<sequence>MPLRLTITSYHKLTPGQATERQLDQGVLTIGRGPENDWVLPDPERLVSSLHCTIQFKDGAYYLTDNSTNGVLLVNAGLRLRRGTSERLQDGELIRLGEYDILVQLEALAGFAGSSAASGIATDPSTSFDALLSRQVGAVAPAATPMPQAYGTPASHSAAAHFQGNSPLDTKPDLFDFLAAPAAGAAPISDHVPAERHDFRPPAPQQPAPQQQAPIIPMPPATPASGGSMIPADWDPFADLSAHAQPAVPDPFAEQPPATAWPEPVADERPTSLPPLQQAALPADDPWAGIVTPGTVTTASEPPAVVVTVEVSAPVAPPPSTPMSAAAPTPIQTLPPQTAATGDLLQAFLRGAGVAQLRVDPAQAEAQMEAIGRSYRQMVEGMIDVLRARSSLKGEFRMQQTTIQPVQNNPLKFAPNVDEALLLLLRAGNQAFLPPDQAIADGFDDIKAHQMAVMAGVQAAIEHLLQRFEPTALENRFEKPSGFSALLPGARHAQLWESFSNLYASIQREAQDDFQDLFGREFSRAYEEHSARLRRR</sequence>
<dbReference type="SMART" id="SM00240">
    <property type="entry name" value="FHA"/>
    <property type="match status" value="1"/>
</dbReference>
<organism evidence="3 4">
    <name type="scientific">Pseudomonas turukhanskensis</name>
    <dbReference type="NCBI Taxonomy" id="1806536"/>
    <lineage>
        <taxon>Bacteria</taxon>
        <taxon>Pseudomonadati</taxon>
        <taxon>Pseudomonadota</taxon>
        <taxon>Gammaproteobacteria</taxon>
        <taxon>Pseudomonadales</taxon>
        <taxon>Pseudomonadaceae</taxon>
        <taxon>Pseudomonas</taxon>
    </lineage>
</organism>
<dbReference type="EMBL" id="BSFN01000003">
    <property type="protein sequence ID" value="GLK88367.1"/>
    <property type="molecule type" value="Genomic_DNA"/>
</dbReference>
<reference evidence="3" key="1">
    <citation type="journal article" date="2014" name="Int. J. Syst. Evol. Microbiol.">
        <title>Complete genome sequence of Corynebacterium casei LMG S-19264T (=DSM 44701T), isolated from a smear-ripened cheese.</title>
        <authorList>
            <consortium name="US DOE Joint Genome Institute (JGI-PGF)"/>
            <person name="Walter F."/>
            <person name="Albersmeier A."/>
            <person name="Kalinowski J."/>
            <person name="Ruckert C."/>
        </authorList>
    </citation>
    <scope>NUCLEOTIDE SEQUENCE</scope>
    <source>
        <strain evidence="3">VKM B-2935</strain>
    </source>
</reference>
<evidence type="ECO:0000256" key="1">
    <source>
        <dbReference type="SAM" id="MobiDB-lite"/>
    </source>
</evidence>
<evidence type="ECO:0000259" key="2">
    <source>
        <dbReference type="PROSITE" id="PS50006"/>
    </source>
</evidence>